<evidence type="ECO:0000313" key="1">
    <source>
        <dbReference type="EMBL" id="KAH9786489.1"/>
    </source>
</evidence>
<dbReference type="EMBL" id="CM039172">
    <property type="protein sequence ID" value="KAH9786489.1"/>
    <property type="molecule type" value="Genomic_DNA"/>
</dbReference>
<keyword evidence="2" id="KW-1185">Reference proteome</keyword>
<evidence type="ECO:0000313" key="2">
    <source>
        <dbReference type="Proteomes" id="UP000829398"/>
    </source>
</evidence>
<comment type="caution">
    <text evidence="1">The sequence shown here is derived from an EMBL/GenBank/DDBJ whole genome shotgun (WGS) entry which is preliminary data.</text>
</comment>
<protein>
    <submittedName>
        <fullName evidence="1">Poly (ADP-ribose) polymerase 2</fullName>
    </submittedName>
</protein>
<dbReference type="Proteomes" id="UP000829398">
    <property type="component" value="Chromosome 3"/>
</dbReference>
<name>A0ACB8MLF1_CITSI</name>
<reference evidence="2" key="1">
    <citation type="journal article" date="2023" name="Hortic. Res.">
        <title>A chromosome-level phased genome enabling allele-level studies in sweet orange: a case study on citrus Huanglongbing tolerance.</title>
        <authorList>
            <person name="Wu B."/>
            <person name="Yu Q."/>
            <person name="Deng Z."/>
            <person name="Duan Y."/>
            <person name="Luo F."/>
            <person name="Gmitter F. Jr."/>
        </authorList>
    </citation>
    <scope>NUCLEOTIDE SEQUENCE [LARGE SCALE GENOMIC DNA]</scope>
    <source>
        <strain evidence="2">cv. Valencia</strain>
    </source>
</reference>
<accession>A0ACB8MLF1</accession>
<gene>
    <name evidence="1" type="ORF">KPL71_010277</name>
</gene>
<sequence>MASNLKVDQLRAKLAQCGLSTAGTDATLVQRLEEAVEEENKKSVGSKKRGRDVGSNIGNDIYDARLNQTNIEDNSNDFYVIQLLESDGGGECMVYDRWGRVGVKGQDTIFGPYNLQDTAINEFEQKWQFTSYPKCYTWLERDYSANQTEESVVHEKPDSTINIQPQNTKLEPRVAKFLSLICNISMMKQVMMEIGYNANKLPLGTLSKSTILKGYDVLKRIADVIHLPDRRKLEQLSGEFYTVIPHDFGFQKMGDLVIDTPQKLKLKLEMVIIFHVHITHLALLLFRTSTFEFQLFSYQLQ</sequence>
<organism evidence="1 2">
    <name type="scientific">Citrus sinensis</name>
    <name type="common">Sweet orange</name>
    <name type="synonym">Citrus aurantium var. sinensis</name>
    <dbReference type="NCBI Taxonomy" id="2711"/>
    <lineage>
        <taxon>Eukaryota</taxon>
        <taxon>Viridiplantae</taxon>
        <taxon>Streptophyta</taxon>
        <taxon>Embryophyta</taxon>
        <taxon>Tracheophyta</taxon>
        <taxon>Spermatophyta</taxon>
        <taxon>Magnoliopsida</taxon>
        <taxon>eudicotyledons</taxon>
        <taxon>Gunneridae</taxon>
        <taxon>Pentapetalae</taxon>
        <taxon>rosids</taxon>
        <taxon>malvids</taxon>
        <taxon>Sapindales</taxon>
        <taxon>Rutaceae</taxon>
        <taxon>Aurantioideae</taxon>
        <taxon>Citrus</taxon>
    </lineage>
</organism>
<proteinExistence type="predicted"/>